<keyword evidence="2" id="KW-1185">Reference proteome</keyword>
<gene>
    <name evidence="1" type="ORF">PV09_09713</name>
</gene>
<evidence type="ECO:0000313" key="2">
    <source>
        <dbReference type="Proteomes" id="UP000053259"/>
    </source>
</evidence>
<accession>A0A0D1ZVJ1</accession>
<dbReference type="InParanoid" id="A0A0D1ZVJ1"/>
<protein>
    <submittedName>
        <fullName evidence="1">Uncharacterized protein</fullName>
    </submittedName>
</protein>
<proteinExistence type="predicted"/>
<organism evidence="1 2">
    <name type="scientific">Verruconis gallopava</name>
    <dbReference type="NCBI Taxonomy" id="253628"/>
    <lineage>
        <taxon>Eukaryota</taxon>
        <taxon>Fungi</taxon>
        <taxon>Dikarya</taxon>
        <taxon>Ascomycota</taxon>
        <taxon>Pezizomycotina</taxon>
        <taxon>Dothideomycetes</taxon>
        <taxon>Pleosporomycetidae</taxon>
        <taxon>Venturiales</taxon>
        <taxon>Sympoventuriaceae</taxon>
        <taxon>Verruconis</taxon>
    </lineage>
</organism>
<dbReference type="Proteomes" id="UP000053259">
    <property type="component" value="Unassembled WGS sequence"/>
</dbReference>
<dbReference type="EMBL" id="KN847670">
    <property type="protein sequence ID" value="KIV98477.1"/>
    <property type="molecule type" value="Genomic_DNA"/>
</dbReference>
<sequence>MSCSLCIMRRLHRDAGSRRRLIERCLASSSPGEHDLTRCTDDPLALGPQSLLQCGQADSVISLCTELLPINSSNSEEKILVLLPLASRPLGSILAALLFQVFLCQQNLKRINYSDHRELYVPPIYPCNFISNFIWYYKGEAQLS</sequence>
<dbReference type="GeneID" id="27317686"/>
<dbReference type="AlphaFoldDB" id="A0A0D1ZVJ1"/>
<dbReference type="VEuPathDB" id="FungiDB:PV09_09713"/>
<name>A0A0D1ZVJ1_9PEZI</name>
<dbReference type="HOGENOM" id="CLU_1797927_0_0_1"/>
<dbReference type="RefSeq" id="XP_016208347.1">
    <property type="nucleotide sequence ID" value="XM_016363825.1"/>
</dbReference>
<reference evidence="1 2" key="1">
    <citation type="submission" date="2015-01" db="EMBL/GenBank/DDBJ databases">
        <title>The Genome Sequence of Ochroconis gallopava CBS43764.</title>
        <authorList>
            <consortium name="The Broad Institute Genomics Platform"/>
            <person name="Cuomo C."/>
            <person name="de Hoog S."/>
            <person name="Gorbushina A."/>
            <person name="Stielow B."/>
            <person name="Teixiera M."/>
            <person name="Abouelleil A."/>
            <person name="Chapman S.B."/>
            <person name="Priest M."/>
            <person name="Young S.K."/>
            <person name="Wortman J."/>
            <person name="Nusbaum C."/>
            <person name="Birren B."/>
        </authorList>
    </citation>
    <scope>NUCLEOTIDE SEQUENCE [LARGE SCALE GENOMIC DNA]</scope>
    <source>
        <strain evidence="1 2">CBS 43764</strain>
    </source>
</reference>
<evidence type="ECO:0000313" key="1">
    <source>
        <dbReference type="EMBL" id="KIV98477.1"/>
    </source>
</evidence>